<comment type="similarity">
    <text evidence="5">Belongs to the TRAFAC class OBG-HflX-like GTPase superfamily. HflX GTPase family.</text>
</comment>
<gene>
    <name evidence="5 7" type="primary">hflX</name>
    <name evidence="7" type="ORF">LXD69_04915</name>
</gene>
<comment type="subcellular location">
    <subcellularLocation>
        <location evidence="5">Cytoplasm</location>
    </subcellularLocation>
    <text evidence="5">May associate with membranes.</text>
</comment>
<dbReference type="InterPro" id="IPR042108">
    <property type="entry name" value="GTPase_HflX_N_sf"/>
</dbReference>
<organism evidence="7 8">
    <name type="scientific">Flavobacterium sediminilitoris</name>
    <dbReference type="NCBI Taxonomy" id="2024526"/>
    <lineage>
        <taxon>Bacteria</taxon>
        <taxon>Pseudomonadati</taxon>
        <taxon>Bacteroidota</taxon>
        <taxon>Flavobacteriia</taxon>
        <taxon>Flavobacteriales</taxon>
        <taxon>Flavobacteriaceae</taxon>
        <taxon>Flavobacterium</taxon>
    </lineage>
</organism>
<keyword evidence="2 5" id="KW-0547">Nucleotide-binding</keyword>
<evidence type="ECO:0000313" key="8">
    <source>
        <dbReference type="Proteomes" id="UP000830454"/>
    </source>
</evidence>
<dbReference type="HAMAP" id="MF_00900">
    <property type="entry name" value="GTPase_HflX"/>
    <property type="match status" value="1"/>
</dbReference>
<dbReference type="Gene3D" id="3.40.50.300">
    <property type="entry name" value="P-loop containing nucleotide triphosphate hydrolases"/>
    <property type="match status" value="1"/>
</dbReference>
<comment type="subunit">
    <text evidence="5">Monomer. Associates with the 50S ribosomal subunit.</text>
</comment>
<feature type="domain" description="Hflx-type G" evidence="6">
    <location>
        <begin position="200"/>
        <end position="386"/>
    </location>
</feature>
<evidence type="ECO:0000313" key="7">
    <source>
        <dbReference type="EMBL" id="UOX34853.1"/>
    </source>
</evidence>
<accession>A0ABY4HQK1</accession>
<name>A0ABY4HQK1_9FLAO</name>
<dbReference type="InterPro" id="IPR025121">
    <property type="entry name" value="GTPase_HflX_N"/>
</dbReference>
<sequence>MLEIEKHEFEKTAIVGIVTQNQDEEKLREYLDELEFLTYTAGGEVVKRFSQKMDKPNPKTFVGTGKLDEINYYIKDNDIKTVIFDDELSPSQLKNITKELDCKVLDRTNLILDIFAQRAQTSYARTQVELAQCQYLLPRLTGMWTHLERQRGGIGMRGPGETEIETDRRIVRDRISLLKEKIKTIDKQMSVQRGNRGAMVRVALVGYTNVGKSTLMNAIGKSDVFVENKLFATLDTTVRKTVIKNLPFLLSDTVGFIRKLPTQLVESFKSTLDEVREADLLLHVVDISHPDFEDHISSVNDILKEIKSDNKPTIMVFNKIDAYNPVYFDYDNLEIEKEAKHYTLDEWKQTWMNKIGENNALFISATDKLNFEEFREKVYEAVREIHITRFPYNKFLYPEYKEAMDTE</sequence>
<proteinExistence type="inferred from homology"/>
<dbReference type="CDD" id="cd01878">
    <property type="entry name" value="HflX"/>
    <property type="match status" value="1"/>
</dbReference>
<dbReference type="Pfam" id="PF13167">
    <property type="entry name" value="GTP-bdg_N"/>
    <property type="match status" value="1"/>
</dbReference>
<keyword evidence="3" id="KW-0460">Magnesium</keyword>
<dbReference type="NCBIfam" id="TIGR03156">
    <property type="entry name" value="GTP_HflX"/>
    <property type="match status" value="1"/>
</dbReference>
<dbReference type="Proteomes" id="UP000830454">
    <property type="component" value="Chromosome"/>
</dbReference>
<dbReference type="InterPro" id="IPR006073">
    <property type="entry name" value="GTP-bd"/>
</dbReference>
<dbReference type="Gene3D" id="6.10.250.2860">
    <property type="match status" value="1"/>
</dbReference>
<reference evidence="7" key="2">
    <citation type="submission" date="2022-04" db="EMBL/GenBank/DDBJ databases">
        <title>Complete Genome Sequence of Flavobacterium sediminilitoris YSM-43, Isolated from a Tidal Sediment.</title>
        <authorList>
            <person name="Lee P.A."/>
        </authorList>
    </citation>
    <scope>NUCLEOTIDE SEQUENCE</scope>
    <source>
        <strain evidence="7">YSM-43</strain>
    </source>
</reference>
<evidence type="ECO:0000256" key="4">
    <source>
        <dbReference type="ARBA" id="ARBA00023134"/>
    </source>
</evidence>
<evidence type="ECO:0000256" key="2">
    <source>
        <dbReference type="ARBA" id="ARBA00022741"/>
    </source>
</evidence>
<dbReference type="InterPro" id="IPR027417">
    <property type="entry name" value="P-loop_NTPase"/>
</dbReference>
<dbReference type="Pfam" id="PF01926">
    <property type="entry name" value="MMR_HSR1"/>
    <property type="match status" value="1"/>
</dbReference>
<dbReference type="PRINTS" id="PR00326">
    <property type="entry name" value="GTP1OBG"/>
</dbReference>
<keyword evidence="4 5" id="KW-0342">GTP-binding</keyword>
<dbReference type="Gene3D" id="3.40.50.11060">
    <property type="entry name" value="GTPase HflX, N-terminal domain"/>
    <property type="match status" value="1"/>
</dbReference>
<comment type="function">
    <text evidence="5">GTPase that associates with the 50S ribosomal subunit and may have a role during protein synthesis or ribosome biogenesis.</text>
</comment>
<dbReference type="EMBL" id="CP090145">
    <property type="protein sequence ID" value="UOX34853.1"/>
    <property type="molecule type" value="Genomic_DNA"/>
</dbReference>
<evidence type="ECO:0000259" key="6">
    <source>
        <dbReference type="PROSITE" id="PS51705"/>
    </source>
</evidence>
<evidence type="ECO:0000256" key="3">
    <source>
        <dbReference type="ARBA" id="ARBA00022842"/>
    </source>
</evidence>
<dbReference type="PANTHER" id="PTHR10229">
    <property type="entry name" value="GTP-BINDING PROTEIN HFLX"/>
    <property type="match status" value="1"/>
</dbReference>
<keyword evidence="8" id="KW-1185">Reference proteome</keyword>
<dbReference type="InterPro" id="IPR030394">
    <property type="entry name" value="G_HFLX_dom"/>
</dbReference>
<evidence type="ECO:0000256" key="5">
    <source>
        <dbReference type="HAMAP-Rule" id="MF_00900"/>
    </source>
</evidence>
<reference evidence="7" key="1">
    <citation type="submission" date="2021-12" db="EMBL/GenBank/DDBJ databases">
        <authorList>
            <person name="Cha I.-T."/>
            <person name="Lee K.-E."/>
            <person name="Park S.-J."/>
        </authorList>
    </citation>
    <scope>NUCLEOTIDE SEQUENCE</scope>
    <source>
        <strain evidence="7">YSM-43</strain>
    </source>
</reference>
<keyword evidence="1" id="KW-0479">Metal-binding</keyword>
<protein>
    <recommendedName>
        <fullName evidence="5">GTPase HflX</fullName>
    </recommendedName>
    <alternativeName>
        <fullName evidence="5">GTP-binding protein HflX</fullName>
    </alternativeName>
</protein>
<evidence type="ECO:0000256" key="1">
    <source>
        <dbReference type="ARBA" id="ARBA00022723"/>
    </source>
</evidence>
<dbReference type="InterPro" id="IPR016496">
    <property type="entry name" value="GTPase_HflX"/>
</dbReference>
<dbReference type="InterPro" id="IPR005225">
    <property type="entry name" value="Small_GTP-bd"/>
</dbReference>
<dbReference type="SUPFAM" id="SSF52540">
    <property type="entry name" value="P-loop containing nucleoside triphosphate hydrolases"/>
    <property type="match status" value="1"/>
</dbReference>
<dbReference type="RefSeq" id="WP_246917932.1">
    <property type="nucleotide sequence ID" value="NZ_CP090145.1"/>
</dbReference>
<dbReference type="InterPro" id="IPR032305">
    <property type="entry name" value="GTP-bd_M"/>
</dbReference>
<dbReference type="NCBIfam" id="TIGR00231">
    <property type="entry name" value="small_GTP"/>
    <property type="match status" value="1"/>
</dbReference>
<keyword evidence="5" id="KW-0963">Cytoplasm</keyword>
<dbReference type="PANTHER" id="PTHR10229:SF0">
    <property type="entry name" value="GTP-BINDING PROTEIN 6-RELATED"/>
    <property type="match status" value="1"/>
</dbReference>
<dbReference type="PROSITE" id="PS51705">
    <property type="entry name" value="G_HFLX"/>
    <property type="match status" value="1"/>
</dbReference>
<dbReference type="Pfam" id="PF16360">
    <property type="entry name" value="GTP-bdg_M"/>
    <property type="match status" value="1"/>
</dbReference>
<dbReference type="PIRSF" id="PIRSF006809">
    <property type="entry name" value="GTP-binding_hflX_prd"/>
    <property type="match status" value="1"/>
</dbReference>